<comment type="similarity">
    <text evidence="5 15">Belongs to the cytochrome P450 family.</text>
</comment>
<dbReference type="GeneID" id="113495221"/>
<dbReference type="GO" id="GO:0005506">
    <property type="term" value="F:iron ion binding"/>
    <property type="evidence" value="ECO:0007669"/>
    <property type="project" value="InterPro"/>
</dbReference>
<dbReference type="OrthoDB" id="1470350at2759"/>
<dbReference type="GO" id="GO:0004497">
    <property type="term" value="F:monooxygenase activity"/>
    <property type="evidence" value="ECO:0007669"/>
    <property type="project" value="UniProtKB-KW"/>
</dbReference>
<proteinExistence type="inferred from homology"/>
<dbReference type="InterPro" id="IPR001128">
    <property type="entry name" value="Cyt_P450"/>
</dbReference>
<evidence type="ECO:0000256" key="9">
    <source>
        <dbReference type="ARBA" id="ARBA00022848"/>
    </source>
</evidence>
<evidence type="ECO:0000256" key="16">
    <source>
        <dbReference type="SAM" id="SignalP"/>
    </source>
</evidence>
<keyword evidence="6 14" id="KW-0349">Heme</keyword>
<evidence type="ECO:0000256" key="8">
    <source>
        <dbReference type="ARBA" id="ARBA00022824"/>
    </source>
</evidence>
<dbReference type="PROSITE" id="PS00086">
    <property type="entry name" value="CYTOCHROME_P450"/>
    <property type="match status" value="1"/>
</dbReference>
<dbReference type="InParanoid" id="A0A7E5VMV9"/>
<evidence type="ECO:0000256" key="5">
    <source>
        <dbReference type="ARBA" id="ARBA00010617"/>
    </source>
</evidence>
<keyword evidence="10 15" id="KW-0560">Oxidoreductase</keyword>
<dbReference type="InterPro" id="IPR017972">
    <property type="entry name" value="Cyt_P450_CS"/>
</dbReference>
<name>A0A7E5VMV9_TRINI</name>
<evidence type="ECO:0000313" key="18">
    <source>
        <dbReference type="RefSeq" id="XP_026729645.1"/>
    </source>
</evidence>
<feature type="binding site" description="axial binding residue" evidence="14">
    <location>
        <position position="438"/>
    </location>
    <ligand>
        <name>heme</name>
        <dbReference type="ChEBI" id="CHEBI:30413"/>
    </ligand>
    <ligandPart>
        <name>Fe</name>
        <dbReference type="ChEBI" id="CHEBI:18248"/>
    </ligandPart>
</feature>
<dbReference type="RefSeq" id="XP_026729645.1">
    <property type="nucleotide sequence ID" value="XM_026873844.1"/>
</dbReference>
<evidence type="ECO:0000256" key="4">
    <source>
        <dbReference type="ARBA" id="ARBA00004406"/>
    </source>
</evidence>
<evidence type="ECO:0000256" key="7">
    <source>
        <dbReference type="ARBA" id="ARBA00022723"/>
    </source>
</evidence>
<evidence type="ECO:0000256" key="3">
    <source>
        <dbReference type="ARBA" id="ARBA00004174"/>
    </source>
</evidence>
<evidence type="ECO:0000256" key="14">
    <source>
        <dbReference type="PIRSR" id="PIRSR602401-1"/>
    </source>
</evidence>
<feature type="signal peptide" evidence="16">
    <location>
        <begin position="1"/>
        <end position="18"/>
    </location>
</feature>
<reference evidence="18" key="1">
    <citation type="submission" date="2025-08" db="UniProtKB">
        <authorList>
            <consortium name="RefSeq"/>
        </authorList>
    </citation>
    <scope>IDENTIFICATION</scope>
</reference>
<keyword evidence="12 15" id="KW-0503">Monooxygenase</keyword>
<dbReference type="GO" id="GO:0020037">
    <property type="term" value="F:heme binding"/>
    <property type="evidence" value="ECO:0007669"/>
    <property type="project" value="InterPro"/>
</dbReference>
<evidence type="ECO:0000256" key="1">
    <source>
        <dbReference type="ARBA" id="ARBA00001971"/>
    </source>
</evidence>
<dbReference type="SUPFAM" id="SSF48264">
    <property type="entry name" value="Cytochrome P450"/>
    <property type="match status" value="1"/>
</dbReference>
<evidence type="ECO:0000313" key="17">
    <source>
        <dbReference type="Proteomes" id="UP000322000"/>
    </source>
</evidence>
<dbReference type="Gene3D" id="1.10.630.10">
    <property type="entry name" value="Cytochrome P450"/>
    <property type="match status" value="1"/>
</dbReference>
<keyword evidence="9" id="KW-0492">Microsome</keyword>
<dbReference type="InterPro" id="IPR036396">
    <property type="entry name" value="Cyt_P450_sf"/>
</dbReference>
<dbReference type="Pfam" id="PF00067">
    <property type="entry name" value="p450"/>
    <property type="match status" value="1"/>
</dbReference>
<evidence type="ECO:0000256" key="2">
    <source>
        <dbReference type="ARBA" id="ARBA00003690"/>
    </source>
</evidence>
<comment type="subcellular location">
    <subcellularLocation>
        <location evidence="4">Endoplasmic reticulum membrane</location>
        <topology evidence="4">Peripheral membrane protein</topology>
    </subcellularLocation>
    <subcellularLocation>
        <location evidence="3">Microsome membrane</location>
        <topology evidence="3">Peripheral membrane protein</topology>
    </subcellularLocation>
</comment>
<evidence type="ECO:0000256" key="11">
    <source>
        <dbReference type="ARBA" id="ARBA00023004"/>
    </source>
</evidence>
<dbReference type="PRINTS" id="PR00385">
    <property type="entry name" value="P450"/>
</dbReference>
<dbReference type="GO" id="GO:0005789">
    <property type="term" value="C:endoplasmic reticulum membrane"/>
    <property type="evidence" value="ECO:0007669"/>
    <property type="project" value="UniProtKB-SubCell"/>
</dbReference>
<keyword evidence="11 14" id="KW-0408">Iron</keyword>
<keyword evidence="7 14" id="KW-0479">Metal-binding</keyword>
<keyword evidence="13" id="KW-0472">Membrane</keyword>
<dbReference type="PANTHER" id="PTHR24291">
    <property type="entry name" value="CYTOCHROME P450 FAMILY 4"/>
    <property type="match status" value="1"/>
</dbReference>
<keyword evidence="8" id="KW-0256">Endoplasmic reticulum</keyword>
<dbReference type="PANTHER" id="PTHR24291:SF189">
    <property type="entry name" value="CYTOCHROME P450 4C3-RELATED"/>
    <property type="match status" value="1"/>
</dbReference>
<protein>
    <submittedName>
        <fullName evidence="18">Cytochrome P450 4C1-like</fullName>
    </submittedName>
</protein>
<dbReference type="KEGG" id="tnl:113495221"/>
<gene>
    <name evidence="18" type="primary">LOC113495221</name>
</gene>
<dbReference type="Proteomes" id="UP000322000">
    <property type="component" value="Chromosome 6"/>
</dbReference>
<dbReference type="GO" id="GO:0016705">
    <property type="term" value="F:oxidoreductase activity, acting on paired donors, with incorporation or reduction of molecular oxygen"/>
    <property type="evidence" value="ECO:0007669"/>
    <property type="project" value="InterPro"/>
</dbReference>
<organism evidence="17 18">
    <name type="scientific">Trichoplusia ni</name>
    <name type="common">Cabbage looper</name>
    <dbReference type="NCBI Taxonomy" id="7111"/>
    <lineage>
        <taxon>Eukaryota</taxon>
        <taxon>Metazoa</taxon>
        <taxon>Ecdysozoa</taxon>
        <taxon>Arthropoda</taxon>
        <taxon>Hexapoda</taxon>
        <taxon>Insecta</taxon>
        <taxon>Pterygota</taxon>
        <taxon>Neoptera</taxon>
        <taxon>Endopterygota</taxon>
        <taxon>Lepidoptera</taxon>
        <taxon>Glossata</taxon>
        <taxon>Ditrysia</taxon>
        <taxon>Noctuoidea</taxon>
        <taxon>Noctuidae</taxon>
        <taxon>Plusiinae</taxon>
        <taxon>Trichoplusia</taxon>
    </lineage>
</organism>
<dbReference type="InterPro" id="IPR050196">
    <property type="entry name" value="Cytochrome_P450_Monoox"/>
</dbReference>
<evidence type="ECO:0000256" key="13">
    <source>
        <dbReference type="ARBA" id="ARBA00023136"/>
    </source>
</evidence>
<evidence type="ECO:0000256" key="15">
    <source>
        <dbReference type="RuleBase" id="RU000461"/>
    </source>
</evidence>
<keyword evidence="16" id="KW-0732">Signal</keyword>
<keyword evidence="17" id="KW-1185">Reference proteome</keyword>
<sequence>MIGLILFCLLSCLCVLWAWTVYVKGKHKLPPLYPGALPIIGHIYMLFGDGTSLWSTVKAIAVETMKQGGVTTVILGSSIYYFITDPDDALTAANSCLQKHFAYKFAKPWLGEGLITSSGEVWKRHRKLLTPAFSLPVMLNFLDIFNSQSRKLVKNLKVEISKGPFDHTVYLRNIALETFCLTAFGISGFEDKEFIKTYMHAVDKILTIVTQRFQNFWLQSDLIFRLSGLKKEHDELIKIVNDMSNKVIQKKKAERTNDVNAYAVKASGVRYKPFLDLLLELSEENALTDKEIREEVDTAIVTGFDTSSSLLSYIMILLGTHPEVQDKIYDEISEVFQTDRDVDKDDLNKLVYTEAVIKESLRIFTTGPVTLRYVDKEVKLKNYTMRADTQCVVLLFGVHREAAWGKDVDKFRPERWLEKDMPANPNAFVGFSLGKRSCLGKTYAMISMKTTLAHFIRRYKVKADDSNLKLRFDFLLKPVSGHEITLEERV</sequence>
<accession>A0A7E5VMV9</accession>
<evidence type="ECO:0000256" key="12">
    <source>
        <dbReference type="ARBA" id="ARBA00023033"/>
    </source>
</evidence>
<dbReference type="InterPro" id="IPR002401">
    <property type="entry name" value="Cyt_P450_E_grp-I"/>
</dbReference>
<dbReference type="AlphaFoldDB" id="A0A7E5VMV9"/>
<comment type="function">
    <text evidence="2">May be involved in the metabolism of insect hormones and in the breakdown of synthetic insecticides.</text>
</comment>
<comment type="cofactor">
    <cofactor evidence="1 14">
        <name>heme</name>
        <dbReference type="ChEBI" id="CHEBI:30413"/>
    </cofactor>
</comment>
<dbReference type="PRINTS" id="PR00463">
    <property type="entry name" value="EP450I"/>
</dbReference>
<evidence type="ECO:0000256" key="6">
    <source>
        <dbReference type="ARBA" id="ARBA00022617"/>
    </source>
</evidence>
<feature type="chain" id="PRO_5029018055" evidence="16">
    <location>
        <begin position="19"/>
        <end position="490"/>
    </location>
</feature>
<evidence type="ECO:0000256" key="10">
    <source>
        <dbReference type="ARBA" id="ARBA00023002"/>
    </source>
</evidence>